<dbReference type="RefSeq" id="WP_404314671.1">
    <property type="nucleotide sequence ID" value="NZ_JAUIYO010000002.1"/>
</dbReference>
<gene>
    <name evidence="2" type="ORF">QYG89_03610</name>
</gene>
<keyword evidence="1" id="KW-0472">Membrane</keyword>
<keyword evidence="1" id="KW-0812">Transmembrane</keyword>
<evidence type="ECO:0000256" key="1">
    <source>
        <dbReference type="SAM" id="Phobius"/>
    </source>
</evidence>
<feature type="transmembrane region" description="Helical" evidence="1">
    <location>
        <begin position="39"/>
        <end position="58"/>
    </location>
</feature>
<keyword evidence="3" id="KW-1185">Reference proteome</keyword>
<keyword evidence="1" id="KW-1133">Transmembrane helix</keyword>
<dbReference type="Pfam" id="PF10067">
    <property type="entry name" value="DUF2306"/>
    <property type="match status" value="1"/>
</dbReference>
<organism evidence="2 3">
    <name type="scientific">Bacillus lumedeiriae</name>
    <dbReference type="NCBI Taxonomy" id="3058829"/>
    <lineage>
        <taxon>Bacteria</taxon>
        <taxon>Bacillati</taxon>
        <taxon>Bacillota</taxon>
        <taxon>Bacilli</taxon>
        <taxon>Bacillales</taxon>
        <taxon>Bacillaceae</taxon>
        <taxon>Bacillus</taxon>
    </lineage>
</organism>
<evidence type="ECO:0000313" key="3">
    <source>
        <dbReference type="Proteomes" id="UP001619911"/>
    </source>
</evidence>
<proteinExistence type="predicted"/>
<dbReference type="InterPro" id="IPR018750">
    <property type="entry name" value="DUF2306_membrane"/>
</dbReference>
<reference evidence="2 3" key="1">
    <citation type="submission" date="2023-07" db="EMBL/GenBank/DDBJ databases">
        <title>Bacillus lucianemedeirus sp. nov, a new species isolated from an immunobiological production facility.</title>
        <authorList>
            <person name="Costa L.V."/>
            <person name="Miranda R.V.S.L."/>
            <person name="Brandao M.L.L."/>
            <person name="Reis C.M.F."/>
            <person name="Frazao A.M."/>
            <person name="Cruz F.V."/>
            <person name="Baio P.V.P."/>
            <person name="Veras J.F.C."/>
            <person name="Ramos J.N."/>
            <person name="Vieira V."/>
        </authorList>
    </citation>
    <scope>NUCLEOTIDE SEQUENCE [LARGE SCALE GENOMIC DNA]</scope>
    <source>
        <strain evidence="2 3">B190/17</strain>
    </source>
</reference>
<feature type="transmembrane region" description="Helical" evidence="1">
    <location>
        <begin position="6"/>
        <end position="27"/>
    </location>
</feature>
<comment type="caution">
    <text evidence="2">The sequence shown here is derived from an EMBL/GenBank/DDBJ whole genome shotgun (WGS) entry which is preliminary data.</text>
</comment>
<feature type="transmembrane region" description="Helical" evidence="1">
    <location>
        <begin position="95"/>
        <end position="113"/>
    </location>
</feature>
<dbReference type="EMBL" id="JAUIYO010000002">
    <property type="protein sequence ID" value="MFK2824767.1"/>
    <property type="molecule type" value="Genomic_DNA"/>
</dbReference>
<name>A0ABW8I5Q7_9BACI</name>
<dbReference type="Proteomes" id="UP001619911">
    <property type="component" value="Unassembled WGS sequence"/>
</dbReference>
<evidence type="ECO:0000313" key="2">
    <source>
        <dbReference type="EMBL" id="MFK2824767.1"/>
    </source>
</evidence>
<feature type="transmembrane region" description="Helical" evidence="1">
    <location>
        <begin position="125"/>
        <end position="144"/>
    </location>
</feature>
<protein>
    <submittedName>
        <fullName evidence="2">DUF2306 domain-containing protein</fullName>
    </submittedName>
</protein>
<sequence length="158" mass="17834">MLSFILTIHIATGVICLLTGLFSGFSKKKKGKHTLFGQIYFWSYSLVFLSAVIMAILHWEESAYLFYIALFSFSLALLGYFSVKKKWKNWLSTHIGGMLGSYIGIVTATLVVNSHRVPLLNEVPILIVWLMPTIIGTPIIIKIGSKYTPKRKKNSMLM</sequence>
<feature type="transmembrane region" description="Helical" evidence="1">
    <location>
        <begin position="64"/>
        <end position="83"/>
    </location>
</feature>
<accession>A0ABW8I5Q7</accession>